<dbReference type="EMBL" id="JASNWA010000010">
    <property type="protein sequence ID" value="KAK3169086.1"/>
    <property type="molecule type" value="Genomic_DNA"/>
</dbReference>
<organism evidence="2 3">
    <name type="scientific">Lepraria neglecta</name>
    <dbReference type="NCBI Taxonomy" id="209136"/>
    <lineage>
        <taxon>Eukaryota</taxon>
        <taxon>Fungi</taxon>
        <taxon>Dikarya</taxon>
        <taxon>Ascomycota</taxon>
        <taxon>Pezizomycotina</taxon>
        <taxon>Lecanoromycetes</taxon>
        <taxon>OSLEUM clade</taxon>
        <taxon>Lecanoromycetidae</taxon>
        <taxon>Lecanorales</taxon>
        <taxon>Lecanorineae</taxon>
        <taxon>Stereocaulaceae</taxon>
        <taxon>Lepraria</taxon>
    </lineage>
</organism>
<name>A0AAD9Z183_9LECA</name>
<dbReference type="PANTHER" id="PTHR40780:SF2">
    <property type="entry name" value="DUF3669 DOMAIN-CONTAINING PROTEIN"/>
    <property type="match status" value="1"/>
</dbReference>
<evidence type="ECO:0000313" key="2">
    <source>
        <dbReference type="EMBL" id="KAK3169086.1"/>
    </source>
</evidence>
<proteinExistence type="predicted"/>
<dbReference type="AlphaFoldDB" id="A0AAD9Z183"/>
<comment type="caution">
    <text evidence="2">The sequence shown here is derived from an EMBL/GenBank/DDBJ whole genome shotgun (WGS) entry which is preliminary data.</text>
</comment>
<sequence>MSPGIIRALNYTRLTEPTTATLPEEPEEPLIQLLKRALSTRSVISTTSSFASRMQGAAVGSKPGREDLRIIGLGSCGTVFEIPGTELAFKKGTSVLGIWSDFRLTNKVHNAVNHIRTIMQEAFPHSTIPMTPMCHDHYPADHEKFWSENIQRFPASHRTRQPTFTVDRILPLPQVTREGLIKMYFQQNEEVQKKAKNDPENKDCLARIYLGERETVSQQFDAYETLRNFPLRLNMMEYLEVEASELANEMAIGLAILHWQAQVDGMDVEFVLGSSATWDNERPKGYDDMSAPPHTVEAINFNRRITHLWMLDFDKATNIELTKYDVNTKLVPAFLGNDPYYPRPQVDKNLWEDFCGAYLKASGVILSGKRVDQLVRDLPQHFLDEVMRVSREHEDWNEEDNIVFADQSA</sequence>
<keyword evidence="3" id="KW-1185">Reference proteome</keyword>
<reference evidence="2" key="1">
    <citation type="submission" date="2022-11" db="EMBL/GenBank/DDBJ databases">
        <title>Chromosomal genome sequence assembly and mating type (MAT) locus characterization of the leprose asexual lichenized fungus Lepraria neglecta (Nyl.) Erichsen.</title>
        <authorList>
            <person name="Allen J.L."/>
            <person name="Pfeffer B."/>
        </authorList>
    </citation>
    <scope>NUCLEOTIDE SEQUENCE</scope>
    <source>
        <strain evidence="2">Allen 5258</strain>
    </source>
</reference>
<evidence type="ECO:0000313" key="3">
    <source>
        <dbReference type="Proteomes" id="UP001276659"/>
    </source>
</evidence>
<evidence type="ECO:0000259" key="1">
    <source>
        <dbReference type="Pfam" id="PF12417"/>
    </source>
</evidence>
<dbReference type="PANTHER" id="PTHR40780">
    <property type="entry name" value="DUF3669 DOMAIN-CONTAINING PROTEIN"/>
    <property type="match status" value="1"/>
</dbReference>
<dbReference type="Proteomes" id="UP001276659">
    <property type="component" value="Unassembled WGS sequence"/>
</dbReference>
<feature type="domain" description="DUF3669" evidence="1">
    <location>
        <begin position="308"/>
        <end position="368"/>
    </location>
</feature>
<protein>
    <recommendedName>
        <fullName evidence="1">DUF3669 domain-containing protein</fullName>
    </recommendedName>
</protein>
<dbReference type="InterPro" id="IPR022137">
    <property type="entry name" value="Znf_prot_DUF3669"/>
</dbReference>
<accession>A0AAD9Z183</accession>
<dbReference type="Pfam" id="PF12417">
    <property type="entry name" value="DUF3669"/>
    <property type="match status" value="1"/>
</dbReference>
<gene>
    <name evidence="2" type="ORF">OEA41_005534</name>
</gene>